<evidence type="ECO:0000313" key="2">
    <source>
        <dbReference type="EMBL" id="EGZ25013.1"/>
    </source>
</evidence>
<keyword evidence="1" id="KW-1133">Transmembrane helix</keyword>
<dbReference type="GeneID" id="20638799"/>
<reference evidence="2 3" key="1">
    <citation type="journal article" date="2006" name="Science">
        <title>Phytophthora genome sequences uncover evolutionary origins and mechanisms of pathogenesis.</title>
        <authorList>
            <person name="Tyler B.M."/>
            <person name="Tripathy S."/>
            <person name="Zhang X."/>
            <person name="Dehal P."/>
            <person name="Jiang R.H."/>
            <person name="Aerts A."/>
            <person name="Arredondo F.D."/>
            <person name="Baxter L."/>
            <person name="Bensasson D."/>
            <person name="Beynon J.L."/>
            <person name="Chapman J."/>
            <person name="Damasceno C.M."/>
            <person name="Dorrance A.E."/>
            <person name="Dou D."/>
            <person name="Dickerman A.W."/>
            <person name="Dubchak I.L."/>
            <person name="Garbelotto M."/>
            <person name="Gijzen M."/>
            <person name="Gordon S.G."/>
            <person name="Govers F."/>
            <person name="Grunwald N.J."/>
            <person name="Huang W."/>
            <person name="Ivors K.L."/>
            <person name="Jones R.W."/>
            <person name="Kamoun S."/>
            <person name="Krampis K."/>
            <person name="Lamour K.H."/>
            <person name="Lee M.K."/>
            <person name="McDonald W.H."/>
            <person name="Medina M."/>
            <person name="Meijer H.J."/>
            <person name="Nordberg E.K."/>
            <person name="Maclean D.J."/>
            <person name="Ospina-Giraldo M.D."/>
            <person name="Morris P.F."/>
            <person name="Phuntumart V."/>
            <person name="Putnam N.H."/>
            <person name="Rash S."/>
            <person name="Rose J.K."/>
            <person name="Sakihama Y."/>
            <person name="Salamov A.A."/>
            <person name="Savidor A."/>
            <person name="Scheuring C.F."/>
            <person name="Smith B.M."/>
            <person name="Sobral B.W."/>
            <person name="Terry A."/>
            <person name="Torto-Alalibo T.A."/>
            <person name="Win J."/>
            <person name="Xu Z."/>
            <person name="Zhang H."/>
            <person name="Grigoriev I.V."/>
            <person name="Rokhsar D.S."/>
            <person name="Boore J.L."/>
        </authorList>
    </citation>
    <scope>NUCLEOTIDE SEQUENCE [LARGE SCALE GENOMIC DNA]</scope>
    <source>
        <strain evidence="2 3">P6497</strain>
    </source>
</reference>
<dbReference type="OMA" id="FVETTND"/>
<dbReference type="Proteomes" id="UP000002640">
    <property type="component" value="Unassembled WGS sequence"/>
</dbReference>
<feature type="transmembrane region" description="Helical" evidence="1">
    <location>
        <begin position="158"/>
        <end position="176"/>
    </location>
</feature>
<dbReference type="KEGG" id="psoj:PHYSODRAFT_256916"/>
<dbReference type="AlphaFoldDB" id="G4YX06"/>
<feature type="transmembrane region" description="Helical" evidence="1">
    <location>
        <begin position="56"/>
        <end position="76"/>
    </location>
</feature>
<sequence length="190" mass="21342">MAVAQENIQLYLLFVFYKRRQERLVQLLLGVALISFASLVPGAHPNHELVSDLFDISDVCSVLSFLLQITVITGDVNKIFKIPAIARLSRVTQLFVVVNFAVLFTNVLDIVVPDLNVDAIELVDVVTEYISLAFVMGFRFYFLAMARGPAKVWQNQKLEVFFYLLLATHAVPFAILSKATGLDWHLVQGL</sequence>
<proteinExistence type="predicted"/>
<organism evidence="2 3">
    <name type="scientific">Phytophthora sojae (strain P6497)</name>
    <name type="common">Soybean stem and root rot agent</name>
    <name type="synonym">Phytophthora megasperma f. sp. glycines</name>
    <dbReference type="NCBI Taxonomy" id="1094619"/>
    <lineage>
        <taxon>Eukaryota</taxon>
        <taxon>Sar</taxon>
        <taxon>Stramenopiles</taxon>
        <taxon>Oomycota</taxon>
        <taxon>Peronosporomycetes</taxon>
        <taxon>Peronosporales</taxon>
        <taxon>Peronosporaceae</taxon>
        <taxon>Phytophthora</taxon>
    </lineage>
</organism>
<keyword evidence="1" id="KW-0812">Transmembrane</keyword>
<feature type="transmembrane region" description="Helical" evidence="1">
    <location>
        <begin position="24"/>
        <end position="44"/>
    </location>
</feature>
<name>G4YX06_PHYSP</name>
<keyword evidence="1" id="KW-0472">Membrane</keyword>
<dbReference type="EMBL" id="JH159152">
    <property type="protein sequence ID" value="EGZ25013.1"/>
    <property type="molecule type" value="Genomic_DNA"/>
</dbReference>
<feature type="transmembrane region" description="Helical" evidence="1">
    <location>
        <begin position="88"/>
        <end position="108"/>
    </location>
</feature>
<gene>
    <name evidence="2" type="ORF">PHYSODRAFT_256916</name>
</gene>
<feature type="transmembrane region" description="Helical" evidence="1">
    <location>
        <begin position="128"/>
        <end position="146"/>
    </location>
</feature>
<protein>
    <submittedName>
        <fullName evidence="2">Uncharacterized protein</fullName>
    </submittedName>
</protein>
<keyword evidence="3" id="KW-1185">Reference proteome</keyword>
<accession>G4YX06</accession>
<dbReference type="InParanoid" id="G4YX06"/>
<evidence type="ECO:0000313" key="3">
    <source>
        <dbReference type="Proteomes" id="UP000002640"/>
    </source>
</evidence>
<evidence type="ECO:0000256" key="1">
    <source>
        <dbReference type="SAM" id="Phobius"/>
    </source>
</evidence>
<dbReference type="RefSeq" id="XP_009520301.1">
    <property type="nucleotide sequence ID" value="XM_009522006.1"/>
</dbReference>